<organism evidence="1 2">
    <name type="scientific">Acetatifactor muris</name>
    <dbReference type="NCBI Taxonomy" id="879566"/>
    <lineage>
        <taxon>Bacteria</taxon>
        <taxon>Bacillati</taxon>
        <taxon>Bacillota</taxon>
        <taxon>Clostridia</taxon>
        <taxon>Lachnospirales</taxon>
        <taxon>Lachnospiraceae</taxon>
        <taxon>Acetatifactor</taxon>
    </lineage>
</organism>
<evidence type="ECO:0000313" key="1">
    <source>
        <dbReference type="EMBL" id="SOY31114.1"/>
    </source>
</evidence>
<reference evidence="1 2" key="1">
    <citation type="submission" date="2018-01" db="EMBL/GenBank/DDBJ databases">
        <authorList>
            <person name="Gaut B.S."/>
            <person name="Morton B.R."/>
            <person name="Clegg M.T."/>
            <person name="Duvall M.R."/>
        </authorList>
    </citation>
    <scope>NUCLEOTIDE SEQUENCE [LARGE SCALE GENOMIC DNA]</scope>
    <source>
        <strain evidence="1">GP69</strain>
    </source>
</reference>
<dbReference type="Proteomes" id="UP000236311">
    <property type="component" value="Unassembled WGS sequence"/>
</dbReference>
<dbReference type="EMBL" id="OFSM01000022">
    <property type="protein sequence ID" value="SOY31114.1"/>
    <property type="molecule type" value="Genomic_DNA"/>
</dbReference>
<gene>
    <name evidence="1" type="ORF">AMURIS_03848</name>
</gene>
<dbReference type="AlphaFoldDB" id="A0A2K4ZKU0"/>
<name>A0A2K4ZKU0_9FIRM</name>
<dbReference type="OrthoDB" id="2872607at2"/>
<sequence>MIQEEMFPIQRGKSIILNGQRIKAYDIRTITLEQFRMLIACGNDRHNNQIRVTKSGMVYLSEDIVGSEQLEDVALCFETFSAHNGYVGVKAAEDNSHVIPLYYALIGNWRKGCSHTYIDSF</sequence>
<protein>
    <submittedName>
        <fullName evidence="1">Uncharacterized protein</fullName>
    </submittedName>
</protein>
<accession>A0A2K4ZKU0</accession>
<keyword evidence="2" id="KW-1185">Reference proteome</keyword>
<proteinExistence type="predicted"/>
<evidence type="ECO:0000313" key="2">
    <source>
        <dbReference type="Proteomes" id="UP000236311"/>
    </source>
</evidence>